<evidence type="ECO:0008006" key="3">
    <source>
        <dbReference type="Google" id="ProtNLM"/>
    </source>
</evidence>
<dbReference type="Gene3D" id="3.40.30.10">
    <property type="entry name" value="Glutaredoxin"/>
    <property type="match status" value="1"/>
</dbReference>
<name>A0A2U2J7C1_9FLAO</name>
<proteinExistence type="predicted"/>
<organism evidence="1 2">
    <name type="scientific">Polaribacter aquimarinus</name>
    <dbReference type="NCBI Taxonomy" id="2100726"/>
    <lineage>
        <taxon>Bacteria</taxon>
        <taxon>Pseudomonadati</taxon>
        <taxon>Bacteroidota</taxon>
        <taxon>Flavobacteriia</taxon>
        <taxon>Flavobacteriales</taxon>
        <taxon>Flavobacteriaceae</taxon>
    </lineage>
</organism>
<sequence length="460" mass="54351">MIKHLLFYIIIFNAIIGCKSDKDSHTFFGGKIINPKTNHVILYAMDKVIDTLFLDNNNRFLGRFKNISEGLYYFVHGIENQYIYLEPKDSLMLRLNTWDFDESLVFAGKGAERNNILIDCFLEDEKDNKVFYKLNHLEPREFKEKTDSILFLKDITYKEYITEHPDETSGFNTVLNVALTYPIYARIERYPIVHLKYSNKKDFHDLDETFFKHRKVVNINKDSLMYYPPYTQYVRNYLYNSTYSLGHKPMANEYSSDFTKDLLNTIDTKISSKKSKNAFLKQTVIGHFYRKSSCDVNKDAFNTYFELSTSDEDKNHVRLLLTDNKAVHKGKKINNFQVYDFNERKQSIHKIIKNKNSFLFFWNPEYVSPMYISSRMNYLSKKFPDIQFIQIKIDGNSKDRIHKLDIKNQFYIDATSEANNFLTSKMPRSIIIDKKGIVQNGYASISSRKIYNQLKELISE</sequence>
<dbReference type="OrthoDB" id="1146847at2"/>
<dbReference type="SUPFAM" id="SSF52833">
    <property type="entry name" value="Thioredoxin-like"/>
    <property type="match status" value="1"/>
</dbReference>
<dbReference type="AlphaFoldDB" id="A0A2U2J7C1"/>
<evidence type="ECO:0000313" key="2">
    <source>
        <dbReference type="Proteomes" id="UP000245670"/>
    </source>
</evidence>
<comment type="caution">
    <text evidence="1">The sequence shown here is derived from an EMBL/GenBank/DDBJ whole genome shotgun (WGS) entry which is preliminary data.</text>
</comment>
<reference evidence="1 2" key="1">
    <citation type="submission" date="2018-05" db="EMBL/GenBank/DDBJ databases">
        <title>Polaribacter aquimarinus sp. nov., isolated from sediment in a sediment of sea.</title>
        <authorList>
            <person name="Lu D."/>
        </authorList>
    </citation>
    <scope>NUCLEOTIDE SEQUENCE [LARGE SCALE GENOMIC DNA]</scope>
    <source>
        <strain evidence="1 2">ZY113</strain>
    </source>
</reference>
<dbReference type="PROSITE" id="PS51257">
    <property type="entry name" value="PROKAR_LIPOPROTEIN"/>
    <property type="match status" value="1"/>
</dbReference>
<dbReference type="RefSeq" id="WP_109405600.1">
    <property type="nucleotide sequence ID" value="NZ_QFFG01000006.1"/>
</dbReference>
<dbReference type="Proteomes" id="UP000245670">
    <property type="component" value="Unassembled WGS sequence"/>
</dbReference>
<protein>
    <recommendedName>
        <fullName evidence="3">Thioredoxin domain-containing protein</fullName>
    </recommendedName>
</protein>
<keyword evidence="2" id="KW-1185">Reference proteome</keyword>
<dbReference type="InterPro" id="IPR036249">
    <property type="entry name" value="Thioredoxin-like_sf"/>
</dbReference>
<accession>A0A2U2J7C1</accession>
<dbReference type="EMBL" id="QFFG01000006">
    <property type="protein sequence ID" value="PWG04230.1"/>
    <property type="molecule type" value="Genomic_DNA"/>
</dbReference>
<gene>
    <name evidence="1" type="ORF">DIS07_12495</name>
</gene>
<evidence type="ECO:0000313" key="1">
    <source>
        <dbReference type="EMBL" id="PWG04230.1"/>
    </source>
</evidence>